<dbReference type="Pfam" id="PF19136">
    <property type="entry name" value="DUF5819"/>
    <property type="match status" value="1"/>
</dbReference>
<dbReference type="RefSeq" id="WP_390314802.1">
    <property type="nucleotide sequence ID" value="NZ_JBHSPB010000003.1"/>
</dbReference>
<evidence type="ECO:0000313" key="3">
    <source>
        <dbReference type="Proteomes" id="UP001596083"/>
    </source>
</evidence>
<comment type="caution">
    <text evidence="2">The sequence shown here is derived from an EMBL/GenBank/DDBJ whole genome shotgun (WGS) entry which is preliminary data.</text>
</comment>
<dbReference type="EMBL" id="JBHSPB010000003">
    <property type="protein sequence ID" value="MFC5719697.1"/>
    <property type="molecule type" value="Genomic_DNA"/>
</dbReference>
<name>A0ABW0YU28_9ACTN</name>
<dbReference type="InterPro" id="IPR043857">
    <property type="entry name" value="DUF5819"/>
</dbReference>
<evidence type="ECO:0000313" key="2">
    <source>
        <dbReference type="EMBL" id="MFC5719697.1"/>
    </source>
</evidence>
<feature type="transmembrane region" description="Helical" evidence="1">
    <location>
        <begin position="20"/>
        <end position="43"/>
    </location>
</feature>
<sequence>METDDETGRGGVAALSLPSRIAVAVGAAVVATAAAVHLAMVFLHVAPANSVSKQYASAIGDYVYPEYEQNWKLFAPNPLQQNVAVQARAELLGPDGRTTLTGWTDLTAEDGAAIRHNPFPSHAQQNELRRAWDFYTGSHDAQEVPNGVRGRLSEQYVRRIAVRRLDARNSGLPIRRVQVRSVTTTVQPPPWSEEKPSNAPAYRVLAWWPVAADDLAEARQ</sequence>
<accession>A0ABW0YU28</accession>
<gene>
    <name evidence="2" type="ORF">ACFP1Z_05820</name>
</gene>
<proteinExistence type="predicted"/>
<keyword evidence="1" id="KW-0812">Transmembrane</keyword>
<dbReference type="Proteomes" id="UP001596083">
    <property type="component" value="Unassembled WGS sequence"/>
</dbReference>
<reference evidence="3" key="1">
    <citation type="journal article" date="2019" name="Int. J. Syst. Evol. Microbiol.">
        <title>The Global Catalogue of Microorganisms (GCM) 10K type strain sequencing project: providing services to taxonomists for standard genome sequencing and annotation.</title>
        <authorList>
            <consortium name="The Broad Institute Genomics Platform"/>
            <consortium name="The Broad Institute Genome Sequencing Center for Infectious Disease"/>
            <person name="Wu L."/>
            <person name="Ma J."/>
        </authorList>
    </citation>
    <scope>NUCLEOTIDE SEQUENCE [LARGE SCALE GENOMIC DNA]</scope>
    <source>
        <strain evidence="3">CGMCC 4.7304</strain>
    </source>
</reference>
<protein>
    <submittedName>
        <fullName evidence="2">DUF5819 family protein</fullName>
    </submittedName>
</protein>
<keyword evidence="3" id="KW-1185">Reference proteome</keyword>
<keyword evidence="1" id="KW-1133">Transmembrane helix</keyword>
<organism evidence="2 3">
    <name type="scientific">Streptomyces gamaensis</name>
    <dbReference type="NCBI Taxonomy" id="1763542"/>
    <lineage>
        <taxon>Bacteria</taxon>
        <taxon>Bacillati</taxon>
        <taxon>Actinomycetota</taxon>
        <taxon>Actinomycetes</taxon>
        <taxon>Kitasatosporales</taxon>
        <taxon>Streptomycetaceae</taxon>
        <taxon>Streptomyces</taxon>
    </lineage>
</organism>
<keyword evidence="1" id="KW-0472">Membrane</keyword>
<evidence type="ECO:0000256" key="1">
    <source>
        <dbReference type="SAM" id="Phobius"/>
    </source>
</evidence>